<dbReference type="InterPro" id="IPR029058">
    <property type="entry name" value="AB_hydrolase_fold"/>
</dbReference>
<dbReference type="Gene3D" id="3.40.50.1820">
    <property type="entry name" value="alpha/beta hydrolase"/>
    <property type="match status" value="1"/>
</dbReference>
<accession>A0A1H3RJI3</accession>
<dbReference type="Proteomes" id="UP000198891">
    <property type="component" value="Unassembled WGS sequence"/>
</dbReference>
<reference evidence="2 3" key="1">
    <citation type="submission" date="2016-10" db="EMBL/GenBank/DDBJ databases">
        <authorList>
            <person name="de Groot N.N."/>
        </authorList>
    </citation>
    <scope>NUCLEOTIDE SEQUENCE [LARGE SCALE GENOMIC DNA]</scope>
    <source>
        <strain evidence="2 3">CGMCC 4.3491</strain>
    </source>
</reference>
<evidence type="ECO:0000256" key="1">
    <source>
        <dbReference type="ARBA" id="ARBA00022729"/>
    </source>
</evidence>
<keyword evidence="1" id="KW-0732">Signal</keyword>
<dbReference type="PANTHER" id="PTHR43037">
    <property type="entry name" value="UNNAMED PRODUCT-RELATED"/>
    <property type="match status" value="1"/>
</dbReference>
<dbReference type="RefSeq" id="WP_175494268.1">
    <property type="nucleotide sequence ID" value="NZ_FNPZ01000003.1"/>
</dbReference>
<sequence length="293" mass="30846">MKSTVSVAGRTRSFTAVGEIDGPGDRAIVLVFHGSKQDGEVHRRFTGNALDRLAREGRAVVVYLDGYRGNWNDARATSSFPARLEDVDDVAFARAVVASVSRSHRVEARAVVGVGYSNGGQMVFRLIHEAPDLLTGAVVVAATMPDRAGFLGGFSDSAADRPVPVVLVSGTADRIVPFRGGRMAWWARAMFKVGGAALSAPATAAYFARRNGITAAPAVEMLPERPAGRKGARMEETAYREPGHPPVTLYSVLGGGHTVPGAKPAPAVLGRTGADRGIDELVLEVMEALGRSA</sequence>
<dbReference type="STRING" id="381665.SAMN05216554_2863"/>
<dbReference type="InterPro" id="IPR050955">
    <property type="entry name" value="Plant_Biomass_Hydrol_Est"/>
</dbReference>
<keyword evidence="3" id="KW-1185">Reference proteome</keyword>
<proteinExistence type="predicted"/>
<dbReference type="AlphaFoldDB" id="A0A1H3RJI3"/>
<evidence type="ECO:0000313" key="2">
    <source>
        <dbReference type="EMBL" id="SDZ25914.1"/>
    </source>
</evidence>
<dbReference type="EMBL" id="FNPZ01000003">
    <property type="protein sequence ID" value="SDZ25914.1"/>
    <property type="molecule type" value="Genomic_DNA"/>
</dbReference>
<dbReference type="SUPFAM" id="SSF53474">
    <property type="entry name" value="alpha/beta-Hydrolases"/>
    <property type="match status" value="1"/>
</dbReference>
<dbReference type="PANTHER" id="PTHR43037:SF1">
    <property type="entry name" value="BLL1128 PROTEIN"/>
    <property type="match status" value="1"/>
</dbReference>
<gene>
    <name evidence="2" type="ORF">SAMN05216554_2863</name>
</gene>
<organism evidence="2 3">
    <name type="scientific">Herbiconiux ginsengi</name>
    <dbReference type="NCBI Taxonomy" id="381665"/>
    <lineage>
        <taxon>Bacteria</taxon>
        <taxon>Bacillati</taxon>
        <taxon>Actinomycetota</taxon>
        <taxon>Actinomycetes</taxon>
        <taxon>Micrococcales</taxon>
        <taxon>Microbacteriaceae</taxon>
        <taxon>Herbiconiux</taxon>
    </lineage>
</organism>
<name>A0A1H3RJI3_9MICO</name>
<evidence type="ECO:0000313" key="3">
    <source>
        <dbReference type="Proteomes" id="UP000198891"/>
    </source>
</evidence>
<protein>
    <submittedName>
        <fullName evidence="2">Polyhydroxybutyrate depolymerase</fullName>
    </submittedName>
</protein>